<dbReference type="OrthoDB" id="1901654at2"/>
<gene>
    <name evidence="5" type="ORF">DA73_0223915</name>
    <name evidence="4" type="ORF">DA73_0400019780</name>
</gene>
<proteinExistence type="predicted"/>
<dbReference type="AlphaFoldDB" id="A0A0C1R6W2"/>
<dbReference type="GO" id="GO:0000160">
    <property type="term" value="P:phosphorelay signal transduction system"/>
    <property type="evidence" value="ECO:0007669"/>
    <property type="project" value="InterPro"/>
</dbReference>
<protein>
    <submittedName>
        <fullName evidence="5">Histidine kinase</fullName>
    </submittedName>
    <submittedName>
        <fullName evidence="4">Response regulator</fullName>
    </submittedName>
</protein>
<reference evidence="5" key="1">
    <citation type="journal article" date="2015" name="Genome Announc.">
        <title>Draft Genome Sequence of Tolypothrix boutellei Strain VB521301.</title>
        <authorList>
            <person name="Chandrababunaidu M.M."/>
            <person name="Singh D."/>
            <person name="Sen D."/>
            <person name="Bhan S."/>
            <person name="Das S."/>
            <person name="Gupta A."/>
            <person name="Adhikary S.P."/>
            <person name="Tripathy S."/>
        </authorList>
    </citation>
    <scope>NUCLEOTIDE SEQUENCE</scope>
    <source>
        <strain evidence="5">VB521301</strain>
    </source>
</reference>
<dbReference type="CDD" id="cd17580">
    <property type="entry name" value="REC_2_DhkD-like"/>
    <property type="match status" value="1"/>
</dbReference>
<dbReference type="Proteomes" id="UP000029738">
    <property type="component" value="Unassembled WGS sequence"/>
</dbReference>
<organism evidence="5">
    <name type="scientific">Tolypothrix bouteillei VB521301</name>
    <dbReference type="NCBI Taxonomy" id="1479485"/>
    <lineage>
        <taxon>Bacteria</taxon>
        <taxon>Bacillati</taxon>
        <taxon>Cyanobacteriota</taxon>
        <taxon>Cyanophyceae</taxon>
        <taxon>Nostocales</taxon>
        <taxon>Tolypothrichaceae</taxon>
        <taxon>Tolypothrix</taxon>
    </lineage>
</organism>
<comment type="caution">
    <text evidence="5">The sequence shown here is derived from an EMBL/GenBank/DDBJ whole genome shotgun (WGS) entry which is preliminary data.</text>
</comment>
<keyword evidence="5" id="KW-0808">Transferase</keyword>
<dbReference type="PANTHER" id="PTHR44591:SF3">
    <property type="entry name" value="RESPONSE REGULATORY DOMAIN-CONTAINING PROTEIN"/>
    <property type="match status" value="1"/>
</dbReference>
<dbReference type="PANTHER" id="PTHR44591">
    <property type="entry name" value="STRESS RESPONSE REGULATOR PROTEIN 1"/>
    <property type="match status" value="1"/>
</dbReference>
<dbReference type="InterPro" id="IPR050595">
    <property type="entry name" value="Bact_response_regulator"/>
</dbReference>
<feature type="modified residue" description="4-aspartylphosphate" evidence="2">
    <location>
        <position position="60"/>
    </location>
</feature>
<dbReference type="EMBL" id="JHEG04000001">
    <property type="protein sequence ID" value="KAF3887476.1"/>
    <property type="molecule type" value="Genomic_DNA"/>
</dbReference>
<dbReference type="EMBL" id="JHEG02000048">
    <property type="protein sequence ID" value="KIE11408.1"/>
    <property type="molecule type" value="Genomic_DNA"/>
</dbReference>
<name>A0A0C1R6W2_9CYAN</name>
<dbReference type="InterPro" id="IPR011006">
    <property type="entry name" value="CheY-like_superfamily"/>
</dbReference>
<keyword evidence="1 2" id="KW-0597">Phosphoprotein</keyword>
<feature type="domain" description="Response regulatory" evidence="3">
    <location>
        <begin position="11"/>
        <end position="129"/>
    </location>
</feature>
<evidence type="ECO:0000256" key="1">
    <source>
        <dbReference type="ARBA" id="ARBA00022553"/>
    </source>
</evidence>
<evidence type="ECO:0000256" key="2">
    <source>
        <dbReference type="PROSITE-ProRule" id="PRU00169"/>
    </source>
</evidence>
<dbReference type="PROSITE" id="PS50110">
    <property type="entry name" value="RESPONSE_REGULATORY"/>
    <property type="match status" value="1"/>
</dbReference>
<evidence type="ECO:0000313" key="5">
    <source>
        <dbReference type="EMBL" id="KIE11408.1"/>
    </source>
</evidence>
<dbReference type="SMART" id="SM00448">
    <property type="entry name" value="REC"/>
    <property type="match status" value="1"/>
</dbReference>
<dbReference type="Pfam" id="PF00072">
    <property type="entry name" value="Response_reg"/>
    <property type="match status" value="1"/>
</dbReference>
<accession>A0A0C1R6W2</accession>
<sequence>MQDVLALQGIQVLVVDDDADNLELITFILEQSGAIVTSVSSAEEALQLLYQTQPDLLIADVGMPRMDGYTFLRQVRALPPKQGGQVPAIALTAYAGEIDRQKALAVGFQLHIPKPIDPETLVDAIAQIIKQTNLEKP</sequence>
<dbReference type="GO" id="GO:0016301">
    <property type="term" value="F:kinase activity"/>
    <property type="evidence" value="ECO:0007669"/>
    <property type="project" value="UniProtKB-KW"/>
</dbReference>
<dbReference type="RefSeq" id="WP_038086104.1">
    <property type="nucleotide sequence ID" value="NZ_JHEG04000001.1"/>
</dbReference>
<evidence type="ECO:0000313" key="6">
    <source>
        <dbReference type="Proteomes" id="UP000029738"/>
    </source>
</evidence>
<keyword evidence="5" id="KW-0418">Kinase</keyword>
<keyword evidence="6" id="KW-1185">Reference proteome</keyword>
<dbReference type="STRING" id="1479485.DA73_0223915"/>
<dbReference type="SUPFAM" id="SSF52172">
    <property type="entry name" value="CheY-like"/>
    <property type="match status" value="1"/>
</dbReference>
<evidence type="ECO:0000313" key="4">
    <source>
        <dbReference type="EMBL" id="KAF3887476.1"/>
    </source>
</evidence>
<evidence type="ECO:0000259" key="3">
    <source>
        <dbReference type="PROSITE" id="PS50110"/>
    </source>
</evidence>
<dbReference type="Gene3D" id="3.40.50.2300">
    <property type="match status" value="1"/>
</dbReference>
<reference evidence="4" key="2">
    <citation type="submission" date="2019-11" db="EMBL/GenBank/DDBJ databases">
        <title>Improved Assembly of Tolypothrix boutellei genome.</title>
        <authorList>
            <person name="Sarangi A.N."/>
            <person name="Mukherjee M."/>
            <person name="Ghosh S."/>
            <person name="Singh D."/>
            <person name="Das A."/>
            <person name="Kant S."/>
            <person name="Prusty A."/>
            <person name="Tripathy S."/>
        </authorList>
    </citation>
    <scope>NUCLEOTIDE SEQUENCE</scope>
    <source>
        <strain evidence="4">VB521301</strain>
    </source>
</reference>
<dbReference type="InterPro" id="IPR001789">
    <property type="entry name" value="Sig_transdc_resp-reg_receiver"/>
</dbReference>